<sequence length="48" mass="5439">MADAVASQPTRWREKDAAVGRMRHNRHPFHEEFVTSLKPATHGADKPT</sequence>
<name>A0A7Z7JAF9_9BURK</name>
<gene>
    <name evidence="2" type="ORF">CBM2594_B10225</name>
</gene>
<proteinExistence type="predicted"/>
<feature type="region of interest" description="Disordered" evidence="1">
    <location>
        <begin position="1"/>
        <end position="48"/>
    </location>
</feature>
<dbReference type="EMBL" id="LT978514">
    <property type="protein sequence ID" value="SPC21121.1"/>
    <property type="molecule type" value="Genomic_DNA"/>
</dbReference>
<protein>
    <submittedName>
        <fullName evidence="2">Uncharacterized protein</fullName>
    </submittedName>
</protein>
<evidence type="ECO:0000313" key="3">
    <source>
        <dbReference type="Proteomes" id="UP000257139"/>
    </source>
</evidence>
<evidence type="ECO:0000313" key="2">
    <source>
        <dbReference type="EMBL" id="SPC21121.1"/>
    </source>
</evidence>
<evidence type="ECO:0000256" key="1">
    <source>
        <dbReference type="SAM" id="MobiDB-lite"/>
    </source>
</evidence>
<organism evidence="2 3">
    <name type="scientific">Cupriavidus taiwanensis</name>
    <dbReference type="NCBI Taxonomy" id="164546"/>
    <lineage>
        <taxon>Bacteria</taxon>
        <taxon>Pseudomonadati</taxon>
        <taxon>Pseudomonadota</taxon>
        <taxon>Betaproteobacteria</taxon>
        <taxon>Burkholderiales</taxon>
        <taxon>Burkholderiaceae</taxon>
        <taxon>Cupriavidus</taxon>
    </lineage>
</organism>
<dbReference type="Proteomes" id="UP000257139">
    <property type="component" value="Chromosome CBM2594_b"/>
</dbReference>
<reference evidence="2 3" key="1">
    <citation type="submission" date="2018-01" db="EMBL/GenBank/DDBJ databases">
        <authorList>
            <person name="Clerissi C."/>
        </authorList>
    </citation>
    <scope>NUCLEOTIDE SEQUENCE [LARGE SCALE GENOMIC DNA]</scope>
    <source>
        <strain evidence="2">Cupriavidus taiwanensis STM 6021</strain>
    </source>
</reference>
<accession>A0A7Z7JAF9</accession>
<dbReference type="AlphaFoldDB" id="A0A7Z7JAF9"/>